<proteinExistence type="predicted"/>
<gene>
    <name evidence="1" type="ORF">BQ4739_LOCUS13903</name>
</gene>
<keyword evidence="2" id="KW-1185">Reference proteome</keyword>
<dbReference type="Pfam" id="PF02325">
    <property type="entry name" value="CCB3_YggT"/>
    <property type="match status" value="1"/>
</dbReference>
<dbReference type="PANTHER" id="PTHR33219">
    <property type="entry name" value="YLMG HOMOLOG PROTEIN 2, CHLOROPLASTIC"/>
    <property type="match status" value="1"/>
</dbReference>
<dbReference type="InterPro" id="IPR003425">
    <property type="entry name" value="CCB3/YggT"/>
</dbReference>
<dbReference type="AlphaFoldDB" id="A0A383W7M0"/>
<protein>
    <submittedName>
        <fullName evidence="1">Uncharacterized protein</fullName>
    </submittedName>
</protein>
<organism evidence="1 2">
    <name type="scientific">Tetradesmus obliquus</name>
    <name type="common">Green alga</name>
    <name type="synonym">Acutodesmus obliquus</name>
    <dbReference type="NCBI Taxonomy" id="3088"/>
    <lineage>
        <taxon>Eukaryota</taxon>
        <taxon>Viridiplantae</taxon>
        <taxon>Chlorophyta</taxon>
        <taxon>core chlorophytes</taxon>
        <taxon>Chlorophyceae</taxon>
        <taxon>CS clade</taxon>
        <taxon>Sphaeropleales</taxon>
        <taxon>Scenedesmaceae</taxon>
        <taxon>Tetradesmus</taxon>
    </lineage>
</organism>
<dbReference type="STRING" id="3088.A0A383W7M0"/>
<evidence type="ECO:0000313" key="1">
    <source>
        <dbReference type="EMBL" id="SZX73647.1"/>
    </source>
</evidence>
<accession>A0A383W7M0</accession>
<dbReference type="GO" id="GO:0016020">
    <property type="term" value="C:membrane"/>
    <property type="evidence" value="ECO:0007669"/>
    <property type="project" value="InterPro"/>
</dbReference>
<name>A0A383W7M0_TETOB</name>
<dbReference type="GO" id="GO:0010020">
    <property type="term" value="P:chloroplast fission"/>
    <property type="evidence" value="ECO:0007669"/>
    <property type="project" value="TreeGrafter"/>
</dbReference>
<sequence>MAATMRTRSGPMLQSSRTRQAVRVCASLQQPQRNWNIATAVCRVWQTHVSKAQAAVQQAMPQEEQQSAVQALKQQCSSMAAVLPFASTTIVKASSSTQAEIYFGLAKAVDIYLAILTVRVLLSWFRNIDWFSEPWNTLRQLTDPFLSVFRGIIPPLGGIDLSPMLGFFLLNFLRGFLMNFAM</sequence>
<dbReference type="PANTHER" id="PTHR33219:SF14">
    <property type="entry name" value="PROTEIN COFACTOR ASSEMBLY OF COMPLEX C SUBUNIT B CCB3, CHLOROPLASTIC-RELATED"/>
    <property type="match status" value="1"/>
</dbReference>
<dbReference type="Proteomes" id="UP000256970">
    <property type="component" value="Unassembled WGS sequence"/>
</dbReference>
<evidence type="ECO:0000313" key="2">
    <source>
        <dbReference type="Proteomes" id="UP000256970"/>
    </source>
</evidence>
<reference evidence="1 2" key="1">
    <citation type="submission" date="2016-10" db="EMBL/GenBank/DDBJ databases">
        <authorList>
            <person name="Cai Z."/>
        </authorList>
    </citation>
    <scope>NUCLEOTIDE SEQUENCE [LARGE SCALE GENOMIC DNA]</scope>
</reference>
<dbReference type="EMBL" id="FNXT01001194">
    <property type="protein sequence ID" value="SZX73647.1"/>
    <property type="molecule type" value="Genomic_DNA"/>
</dbReference>